<sequence length="251" mass="26672">MADGLRSAAAMDELLFSPAVPLRAGSTKASAPFSNGVLAAGCAETSPWRPLLLPPAARQQAAIPMAELTSLPRALSGSFPKSDWSLPPPWPAPSNSSSRVFVLPLLSAACSKQGARVSSMAANLLCPLAVPPLLPQASTFPDHISMTEQQLCSPPSFFFPCAAARSPCSQPWRPTSLRSGADPKQRPRITSALRASPDLRSPNIDAVHLGENPVFCVEKASRSTLVGCLEQCTNQNHRHSCKHRLGLFMVS</sequence>
<evidence type="ECO:0000256" key="1">
    <source>
        <dbReference type="SAM" id="MobiDB-lite"/>
    </source>
</evidence>
<accession>A0A804MR27</accession>
<dbReference type="EnsemblPlants" id="Zm00001eb105320_T001">
    <property type="protein sequence ID" value="Zm00001eb105320_P001"/>
    <property type="gene ID" value="Zm00001eb105320"/>
</dbReference>
<evidence type="ECO:0000313" key="3">
    <source>
        <dbReference type="Proteomes" id="UP000007305"/>
    </source>
</evidence>
<reference evidence="3" key="1">
    <citation type="submission" date="2015-12" db="EMBL/GenBank/DDBJ databases">
        <title>Update maize B73 reference genome by single molecule sequencing technologies.</title>
        <authorList>
            <consortium name="Maize Genome Sequencing Project"/>
            <person name="Ware D."/>
        </authorList>
    </citation>
    <scope>NUCLEOTIDE SEQUENCE [LARGE SCALE GENOMIC DNA]</scope>
    <source>
        <strain evidence="3">cv. B73</strain>
    </source>
</reference>
<dbReference type="Proteomes" id="UP000007305">
    <property type="component" value="Chromosome 2"/>
</dbReference>
<dbReference type="AlphaFoldDB" id="A0A804MR27"/>
<feature type="region of interest" description="Disordered" evidence="1">
    <location>
        <begin position="172"/>
        <end position="195"/>
    </location>
</feature>
<protein>
    <submittedName>
        <fullName evidence="2">Uncharacterized protein</fullName>
    </submittedName>
</protein>
<dbReference type="Gramene" id="Zm00001eb105320_T001">
    <property type="protein sequence ID" value="Zm00001eb105320_P001"/>
    <property type="gene ID" value="Zm00001eb105320"/>
</dbReference>
<keyword evidence="3" id="KW-1185">Reference proteome</keyword>
<reference evidence="2" key="3">
    <citation type="submission" date="2021-05" db="UniProtKB">
        <authorList>
            <consortium name="EnsemblPlants"/>
        </authorList>
    </citation>
    <scope>IDENTIFICATION</scope>
    <source>
        <strain evidence="2">cv. B73</strain>
    </source>
</reference>
<name>A0A804MR27_MAIZE</name>
<organism evidence="2 3">
    <name type="scientific">Zea mays</name>
    <name type="common">Maize</name>
    <dbReference type="NCBI Taxonomy" id="4577"/>
    <lineage>
        <taxon>Eukaryota</taxon>
        <taxon>Viridiplantae</taxon>
        <taxon>Streptophyta</taxon>
        <taxon>Embryophyta</taxon>
        <taxon>Tracheophyta</taxon>
        <taxon>Spermatophyta</taxon>
        <taxon>Magnoliopsida</taxon>
        <taxon>Liliopsida</taxon>
        <taxon>Poales</taxon>
        <taxon>Poaceae</taxon>
        <taxon>PACMAD clade</taxon>
        <taxon>Panicoideae</taxon>
        <taxon>Andropogonodae</taxon>
        <taxon>Andropogoneae</taxon>
        <taxon>Tripsacinae</taxon>
        <taxon>Zea</taxon>
    </lineage>
</organism>
<dbReference type="InParanoid" id="A0A804MR27"/>
<reference evidence="2" key="2">
    <citation type="submission" date="2019-07" db="EMBL/GenBank/DDBJ databases">
        <authorList>
            <person name="Seetharam A."/>
            <person name="Woodhouse M."/>
            <person name="Cannon E."/>
        </authorList>
    </citation>
    <scope>NUCLEOTIDE SEQUENCE [LARGE SCALE GENOMIC DNA]</scope>
    <source>
        <strain evidence="2">cv. B73</strain>
    </source>
</reference>
<proteinExistence type="predicted"/>
<evidence type="ECO:0000313" key="2">
    <source>
        <dbReference type="EnsemblPlants" id="Zm00001eb105320_P001"/>
    </source>
</evidence>